<name>A0A3S0HLX2_9GAMM</name>
<evidence type="ECO:0000313" key="1">
    <source>
        <dbReference type="EMBL" id="RTQ97099.1"/>
    </source>
</evidence>
<protein>
    <submittedName>
        <fullName evidence="1">Uncharacterized protein</fullName>
    </submittedName>
</protein>
<proteinExistence type="predicted"/>
<dbReference type="RefSeq" id="WP_126487106.1">
    <property type="nucleotide sequence ID" value="NZ_RXNS01000040.1"/>
</dbReference>
<dbReference type="AlphaFoldDB" id="A0A3S0HLX2"/>
<sequence length="118" mass="13657">MNKEDEERYTDLVLREGFSGASEFLKGVKKLAASHMTYDRIKNIVERNGSNINGFYIFTIDRHPYSWLISQCLYSNEKYNSGALEISSIGVEEINRRVLAFLKRGNVSESINMEHVFR</sequence>
<comment type="caution">
    <text evidence="1">The sequence shown here is derived from an EMBL/GenBank/DDBJ whole genome shotgun (WGS) entry which is preliminary data.</text>
</comment>
<evidence type="ECO:0000313" key="2">
    <source>
        <dbReference type="Proteomes" id="UP000267400"/>
    </source>
</evidence>
<organism evidence="1 2">
    <name type="scientific">Halomonas nitroreducens</name>
    <dbReference type="NCBI Taxonomy" id="447425"/>
    <lineage>
        <taxon>Bacteria</taxon>
        <taxon>Pseudomonadati</taxon>
        <taxon>Pseudomonadota</taxon>
        <taxon>Gammaproteobacteria</taxon>
        <taxon>Oceanospirillales</taxon>
        <taxon>Halomonadaceae</taxon>
        <taxon>Halomonas</taxon>
    </lineage>
</organism>
<dbReference type="EMBL" id="RXNS01000040">
    <property type="protein sequence ID" value="RTQ97099.1"/>
    <property type="molecule type" value="Genomic_DNA"/>
</dbReference>
<dbReference type="OrthoDB" id="288532at2"/>
<keyword evidence="2" id="KW-1185">Reference proteome</keyword>
<dbReference type="Proteomes" id="UP000267400">
    <property type="component" value="Unassembled WGS sequence"/>
</dbReference>
<reference evidence="1 2" key="1">
    <citation type="submission" date="2018-12" db="EMBL/GenBank/DDBJ databases">
        <authorList>
            <person name="Yu L."/>
        </authorList>
    </citation>
    <scope>NUCLEOTIDE SEQUENCE [LARGE SCALE GENOMIC DNA]</scope>
    <source>
        <strain evidence="1 2">11S</strain>
    </source>
</reference>
<gene>
    <name evidence="1" type="ORF">EKG36_20355</name>
</gene>
<accession>A0A3S0HLX2</accession>